<accession>A0AAW1V7X0</accession>
<name>A0AAW1V7X0_9CUCU</name>
<comment type="caution">
    <text evidence="1">The sequence shown here is derived from an EMBL/GenBank/DDBJ whole genome shotgun (WGS) entry which is preliminary data.</text>
</comment>
<evidence type="ECO:0000313" key="1">
    <source>
        <dbReference type="EMBL" id="KAK9889650.1"/>
    </source>
</evidence>
<sequence length="149" mass="16364">MHEPIISLLDFTRVYATGVRFVTVRPSRSSFFRRSLGTCKTTVTGHGDRIAVAERTGADLRTTVTVGNIVKQECAYSNIDFECGDHMEAAAFLAMSFTAECARLVVEFARPIAKIAMWITVVACANLARQGGFSSAERLEYNRSGIADF</sequence>
<protein>
    <submittedName>
        <fullName evidence="1">Uncharacterized protein</fullName>
    </submittedName>
</protein>
<gene>
    <name evidence="1" type="ORF">WA026_007026</name>
</gene>
<dbReference type="EMBL" id="JARQZJ010000123">
    <property type="protein sequence ID" value="KAK9889650.1"/>
    <property type="molecule type" value="Genomic_DNA"/>
</dbReference>
<organism evidence="1 2">
    <name type="scientific">Henosepilachna vigintioctopunctata</name>
    <dbReference type="NCBI Taxonomy" id="420089"/>
    <lineage>
        <taxon>Eukaryota</taxon>
        <taxon>Metazoa</taxon>
        <taxon>Ecdysozoa</taxon>
        <taxon>Arthropoda</taxon>
        <taxon>Hexapoda</taxon>
        <taxon>Insecta</taxon>
        <taxon>Pterygota</taxon>
        <taxon>Neoptera</taxon>
        <taxon>Endopterygota</taxon>
        <taxon>Coleoptera</taxon>
        <taxon>Polyphaga</taxon>
        <taxon>Cucujiformia</taxon>
        <taxon>Coccinelloidea</taxon>
        <taxon>Coccinellidae</taxon>
        <taxon>Epilachninae</taxon>
        <taxon>Epilachnini</taxon>
        <taxon>Henosepilachna</taxon>
    </lineage>
</organism>
<dbReference type="AlphaFoldDB" id="A0AAW1V7X0"/>
<dbReference type="Proteomes" id="UP001431783">
    <property type="component" value="Unassembled WGS sequence"/>
</dbReference>
<keyword evidence="2" id="KW-1185">Reference proteome</keyword>
<proteinExistence type="predicted"/>
<evidence type="ECO:0000313" key="2">
    <source>
        <dbReference type="Proteomes" id="UP001431783"/>
    </source>
</evidence>
<reference evidence="1 2" key="1">
    <citation type="submission" date="2023-03" db="EMBL/GenBank/DDBJ databases">
        <title>Genome insight into feeding habits of ladybird beetles.</title>
        <authorList>
            <person name="Li H.-S."/>
            <person name="Huang Y.-H."/>
            <person name="Pang H."/>
        </authorList>
    </citation>
    <scope>NUCLEOTIDE SEQUENCE [LARGE SCALE GENOMIC DNA]</scope>
    <source>
        <strain evidence="1">SYSU_2023b</strain>
        <tissue evidence="1">Whole body</tissue>
    </source>
</reference>